<evidence type="ECO:0008006" key="4">
    <source>
        <dbReference type="Google" id="ProtNLM"/>
    </source>
</evidence>
<proteinExistence type="predicted"/>
<dbReference type="AlphaFoldDB" id="A0A1Z2SB71"/>
<dbReference type="EMBL" id="CP018835">
    <property type="protein sequence ID" value="ASA54422.1"/>
    <property type="molecule type" value="Genomic_DNA"/>
</dbReference>
<evidence type="ECO:0000313" key="2">
    <source>
        <dbReference type="EMBL" id="ASA58352.1"/>
    </source>
</evidence>
<dbReference type="KEGG" id="vga:BSQ33_21465"/>
<dbReference type="KEGG" id="vga:BSQ33_00890"/>
<dbReference type="OrthoDB" id="5870195at2"/>
<keyword evidence="2" id="KW-0614">Plasmid</keyword>
<dbReference type="Proteomes" id="UP000196708">
    <property type="component" value="Chromosome 1"/>
</dbReference>
<evidence type="ECO:0000313" key="1">
    <source>
        <dbReference type="EMBL" id="ASA54422.1"/>
    </source>
</evidence>
<evidence type="ECO:0000313" key="3">
    <source>
        <dbReference type="Proteomes" id="UP000196708"/>
    </source>
</evidence>
<sequence>MVAMQKITISYLAPSRRDINAHFELLKPAFNGSHDPKSEWLDVVEKVQTGQASLYLIKAKDVQIRFVGRVIDGIYHVICSQGRGLAHAAPVIIERCLSMGYPAISYHAYRPGMGRLLRGFGFELDSVPAPGESRYVLNLEGYKHG</sequence>
<protein>
    <recommendedName>
        <fullName evidence="4">GNAT family N-acetyltransferase</fullName>
    </recommendedName>
</protein>
<organism evidence="1 3">
    <name type="scientific">Vibrio gazogenes</name>
    <dbReference type="NCBI Taxonomy" id="687"/>
    <lineage>
        <taxon>Bacteria</taxon>
        <taxon>Pseudomonadati</taxon>
        <taxon>Pseudomonadota</taxon>
        <taxon>Gammaproteobacteria</taxon>
        <taxon>Vibrionales</taxon>
        <taxon>Vibrionaceae</taxon>
        <taxon>Vibrio</taxon>
    </lineage>
</organism>
<dbReference type="Proteomes" id="UP000196708">
    <property type="component" value="Plasmid unnamed1"/>
</dbReference>
<geneLocation type="plasmid" evidence="2">
    <name>unnamed1</name>
</geneLocation>
<reference evidence="1 3" key="1">
    <citation type="submission" date="2016-12" db="EMBL/GenBank/DDBJ databases">
        <authorList>
            <person name="Song W.-J."/>
            <person name="Kurnit D.M."/>
        </authorList>
    </citation>
    <scope>NUCLEOTIDE SEQUENCE [LARGE SCALE GENOMIC DNA]</scope>
    <source>
        <strain evidence="1 3">ATCC 43942</strain>
        <plasmid evidence="3">Plasmid unnamed1</plasmid>
        <plasmid evidence="2">unnamed1</plasmid>
    </source>
</reference>
<dbReference type="EMBL" id="CP018837">
    <property type="protein sequence ID" value="ASA58352.1"/>
    <property type="molecule type" value="Genomic_DNA"/>
</dbReference>
<accession>A0A1Z2SB71</accession>
<gene>
    <name evidence="1" type="ORF">BSQ33_00890</name>
    <name evidence="2" type="ORF">BSQ33_21465</name>
</gene>
<name>A0A1Z2SB71_VIBGA</name>